<dbReference type="OrthoDB" id="9787933at2"/>
<dbReference type="PANTHER" id="PTHR22946:SF0">
    <property type="entry name" value="DIENELACTONE HYDROLASE DOMAIN-CONTAINING PROTEIN"/>
    <property type="match status" value="1"/>
</dbReference>
<gene>
    <name evidence="3" type="ORF">A11A3_02497</name>
</gene>
<feature type="domain" description="Dienelactone hydrolase" evidence="2">
    <location>
        <begin position="35"/>
        <end position="255"/>
    </location>
</feature>
<evidence type="ECO:0000313" key="4">
    <source>
        <dbReference type="Proteomes" id="UP000010164"/>
    </source>
</evidence>
<comment type="caution">
    <text evidence="3">The sequence shown here is derived from an EMBL/GenBank/DDBJ whole genome shotgun (WGS) entry which is preliminary data.</text>
</comment>
<dbReference type="AlphaFoldDB" id="L0WHR6"/>
<dbReference type="SUPFAM" id="SSF53474">
    <property type="entry name" value="alpha/beta-Hydrolases"/>
    <property type="match status" value="1"/>
</dbReference>
<sequence>MKQLLMWLVAGLLCASARAEVIETPVKLPDNLGSGYLYVNDDYDTPGQAVIVVHEWWGLNDYARSRARMLAEKGYVSLAVDMYGNGKVATHPKDAKAFMDAAMAEPDLMNARFDAARKLLLKQQQVNPKQIYAIGYCFGGGIVLQQARRGLDLAGVASFHGSLGTDHPAGPGDIKARILAAVGQDDPTIPADQVRGFVAEMLNAGVDVQLLSFPGVKHAFTNPKADELGKRFSLPLAYDAHADQASWAALLAFIGPRKR</sequence>
<dbReference type="GO" id="GO:0016787">
    <property type="term" value="F:hydrolase activity"/>
    <property type="evidence" value="ECO:0007669"/>
    <property type="project" value="UniProtKB-KW"/>
</dbReference>
<evidence type="ECO:0000313" key="3">
    <source>
        <dbReference type="EMBL" id="EKF75702.1"/>
    </source>
</evidence>
<accession>L0WHR6</accession>
<dbReference type="InterPro" id="IPR050261">
    <property type="entry name" value="FrsA_esterase"/>
</dbReference>
<organism evidence="3 4">
    <name type="scientific">Alcanivorax hongdengensis A-11-3</name>
    <dbReference type="NCBI Taxonomy" id="1177179"/>
    <lineage>
        <taxon>Bacteria</taxon>
        <taxon>Pseudomonadati</taxon>
        <taxon>Pseudomonadota</taxon>
        <taxon>Gammaproteobacteria</taxon>
        <taxon>Oceanospirillales</taxon>
        <taxon>Alcanivoracaceae</taxon>
        <taxon>Alcanivorax</taxon>
    </lineage>
</organism>
<dbReference type="InterPro" id="IPR002925">
    <property type="entry name" value="Dienelactn_hydro"/>
</dbReference>
<name>L0WHR6_9GAMM</name>
<dbReference type="Proteomes" id="UP000010164">
    <property type="component" value="Unassembled WGS sequence"/>
</dbReference>
<dbReference type="Gene3D" id="3.40.50.1820">
    <property type="entry name" value="alpha/beta hydrolase"/>
    <property type="match status" value="1"/>
</dbReference>
<evidence type="ECO:0000256" key="1">
    <source>
        <dbReference type="SAM" id="SignalP"/>
    </source>
</evidence>
<keyword evidence="1" id="KW-0732">Signal</keyword>
<keyword evidence="3" id="KW-0378">Hydrolase</keyword>
<feature type="chain" id="PRO_5003948631" evidence="1">
    <location>
        <begin position="20"/>
        <end position="259"/>
    </location>
</feature>
<dbReference type="PANTHER" id="PTHR22946">
    <property type="entry name" value="DIENELACTONE HYDROLASE DOMAIN-CONTAINING PROTEIN-RELATED"/>
    <property type="match status" value="1"/>
</dbReference>
<protein>
    <submittedName>
        <fullName evidence="3">Dienelactone hydrolase family protein</fullName>
    </submittedName>
</protein>
<dbReference type="EMBL" id="AMRJ01000002">
    <property type="protein sequence ID" value="EKF75702.1"/>
    <property type="molecule type" value="Genomic_DNA"/>
</dbReference>
<dbReference type="Pfam" id="PF01738">
    <property type="entry name" value="DLH"/>
    <property type="match status" value="1"/>
</dbReference>
<dbReference type="PATRIC" id="fig|1177179.3.peg.495"/>
<keyword evidence="4" id="KW-1185">Reference proteome</keyword>
<evidence type="ECO:0000259" key="2">
    <source>
        <dbReference type="Pfam" id="PF01738"/>
    </source>
</evidence>
<dbReference type="RefSeq" id="WP_008927686.1">
    <property type="nucleotide sequence ID" value="NZ_AMRJ01000002.1"/>
</dbReference>
<proteinExistence type="predicted"/>
<reference evidence="3 4" key="1">
    <citation type="journal article" date="2012" name="J. Bacteriol.">
        <title>Genome Sequence of the Alkane-Degrading Bacterium Alcanivorax hongdengensis Type Strain A-11-3.</title>
        <authorList>
            <person name="Lai Q."/>
            <person name="Shao Z."/>
        </authorList>
    </citation>
    <scope>NUCLEOTIDE SEQUENCE [LARGE SCALE GENOMIC DNA]</scope>
    <source>
        <strain evidence="3 4">A-11-3</strain>
    </source>
</reference>
<dbReference type="eggNOG" id="COG0412">
    <property type="taxonomic scope" value="Bacteria"/>
</dbReference>
<dbReference type="STRING" id="1177179.A11A3_02497"/>
<feature type="signal peptide" evidence="1">
    <location>
        <begin position="1"/>
        <end position="19"/>
    </location>
</feature>
<dbReference type="InterPro" id="IPR029058">
    <property type="entry name" value="AB_hydrolase_fold"/>
</dbReference>